<dbReference type="Pfam" id="PF01565">
    <property type="entry name" value="FAD_binding_4"/>
    <property type="match status" value="1"/>
</dbReference>
<dbReference type="InterPro" id="IPR004113">
    <property type="entry name" value="FAD-bd_oxidored_4_C"/>
</dbReference>
<evidence type="ECO:0000313" key="7">
    <source>
        <dbReference type="Proteomes" id="UP000623250"/>
    </source>
</evidence>
<dbReference type="Gene3D" id="3.30.465.10">
    <property type="match status" value="1"/>
</dbReference>
<dbReference type="GO" id="GO:0003824">
    <property type="term" value="F:catalytic activity"/>
    <property type="evidence" value="ECO:0007669"/>
    <property type="project" value="InterPro"/>
</dbReference>
<dbReference type="SUPFAM" id="SSF56176">
    <property type="entry name" value="FAD-binding/transporter-associated domain-like"/>
    <property type="match status" value="1"/>
</dbReference>
<evidence type="ECO:0000256" key="3">
    <source>
        <dbReference type="ARBA" id="ARBA00022630"/>
    </source>
</evidence>
<dbReference type="Gene3D" id="3.30.70.2190">
    <property type="match status" value="1"/>
</dbReference>
<sequence length="488" mass="50769">MHPDLKPLTAGLAAKFASLAGPHGALEAPSEILPYTQEPRGLYHGASPLVLRPATVEQISAILHLAHEERIAIVPQGGNTGLVGGQVPFGGEIILSLSRMNRIRDVDAAGNTLTVEAGTTLAAVQEAAAAAGRLFPLSLGSEGSCQIGGNIASNAGGVHVLRYGNMRDLVLGLEAVLPGGAVIHGLKALRKDNTGYDLKSLLIGSEGTLAVITAATLKLFPQPAEVATAFVGLPSLDAAGAFFSRASEGAGPLLTAFELIPRAILDFVFRHLPQHRDPLATRYPWYALVEISSPLANGVAQRAALSILEAAMEAGTVADAAVAASEAQARDFWWLREAIVEAQKYEGGSIKHDVSVPVALIPAFIAEATAAVEALVPGARPVPFGHFGDGNIHFNVSQPEGGDTAADKDARRAAYLARWDEMQALVHGIVLKYGGSISAEHGIGRMKADALAAIKSPAEMALLRGIKAAFDPRGVLNPGKVLVEVCCS</sequence>
<dbReference type="FunFam" id="1.10.45.10:FF:000001">
    <property type="entry name" value="D-lactate dehydrogenase mitochondrial"/>
    <property type="match status" value="1"/>
</dbReference>
<evidence type="ECO:0000313" key="6">
    <source>
        <dbReference type="EMBL" id="MBJ7542596.1"/>
    </source>
</evidence>
<dbReference type="GO" id="GO:0071949">
    <property type="term" value="F:FAD binding"/>
    <property type="evidence" value="ECO:0007669"/>
    <property type="project" value="InterPro"/>
</dbReference>
<dbReference type="PANTHER" id="PTHR43716:SF2">
    <property type="entry name" value="BLL6224 PROTEIN"/>
    <property type="match status" value="1"/>
</dbReference>
<evidence type="ECO:0000259" key="5">
    <source>
        <dbReference type="PROSITE" id="PS51387"/>
    </source>
</evidence>
<feature type="domain" description="FAD-binding PCMH-type" evidence="5">
    <location>
        <begin position="43"/>
        <end position="222"/>
    </location>
</feature>
<keyword evidence="7" id="KW-1185">Reference proteome</keyword>
<dbReference type="PANTHER" id="PTHR43716">
    <property type="entry name" value="D-2-HYDROXYGLUTARATE DEHYDROGENASE, MITOCHONDRIAL"/>
    <property type="match status" value="1"/>
</dbReference>
<evidence type="ECO:0000256" key="4">
    <source>
        <dbReference type="ARBA" id="ARBA00022827"/>
    </source>
</evidence>
<dbReference type="Proteomes" id="UP000623250">
    <property type="component" value="Unassembled WGS sequence"/>
</dbReference>
<dbReference type="InterPro" id="IPR016164">
    <property type="entry name" value="FAD-linked_Oxase-like_C"/>
</dbReference>
<dbReference type="InterPro" id="IPR036318">
    <property type="entry name" value="FAD-bd_PCMH-like_sf"/>
</dbReference>
<dbReference type="GO" id="GO:0022904">
    <property type="term" value="P:respiratory electron transport chain"/>
    <property type="evidence" value="ECO:0007669"/>
    <property type="project" value="TreeGrafter"/>
</dbReference>
<dbReference type="Gene3D" id="3.30.70.2740">
    <property type="match status" value="1"/>
</dbReference>
<dbReference type="PROSITE" id="PS51387">
    <property type="entry name" value="FAD_PCMH"/>
    <property type="match status" value="1"/>
</dbReference>
<proteinExistence type="inferred from homology"/>
<dbReference type="InterPro" id="IPR016169">
    <property type="entry name" value="FAD-bd_PCMH_sub2"/>
</dbReference>
<dbReference type="InterPro" id="IPR016166">
    <property type="entry name" value="FAD-bd_PCMH"/>
</dbReference>
<dbReference type="AlphaFoldDB" id="A0A8I1GEZ5"/>
<accession>A0A8I1GEZ5</accession>
<dbReference type="InterPro" id="IPR016171">
    <property type="entry name" value="Vanillyl_alc_oxidase_C-sub2"/>
</dbReference>
<dbReference type="Gene3D" id="1.10.45.10">
    <property type="entry name" value="Vanillyl-alcohol Oxidase, Chain A, domain 4"/>
    <property type="match status" value="1"/>
</dbReference>
<evidence type="ECO:0000256" key="1">
    <source>
        <dbReference type="ARBA" id="ARBA00001974"/>
    </source>
</evidence>
<reference evidence="6 7" key="1">
    <citation type="submission" date="2020-12" db="EMBL/GenBank/DDBJ databases">
        <title>Revised draft genomes of Rhodomicrobium vannielii ATCC 17100 and Rhodomicrobium udaipurense JA643.</title>
        <authorList>
            <person name="Conners E.M."/>
            <person name="Davenport E.J."/>
            <person name="Bose A."/>
        </authorList>
    </citation>
    <scope>NUCLEOTIDE SEQUENCE [LARGE SCALE GENOMIC DNA]</scope>
    <source>
        <strain evidence="6 7">JA643</strain>
    </source>
</reference>
<dbReference type="Pfam" id="PF02913">
    <property type="entry name" value="FAD-oxidase_C"/>
    <property type="match status" value="1"/>
</dbReference>
<dbReference type="Gene3D" id="3.30.43.10">
    <property type="entry name" value="Uridine Diphospho-n-acetylenolpyruvylglucosamine Reductase, domain 2"/>
    <property type="match status" value="1"/>
</dbReference>
<dbReference type="InterPro" id="IPR006094">
    <property type="entry name" value="Oxid_FAD_bind_N"/>
</dbReference>
<dbReference type="InterPro" id="IPR051264">
    <property type="entry name" value="FAD-oxidored/transferase_4"/>
</dbReference>
<comment type="cofactor">
    <cofactor evidence="1">
        <name>FAD</name>
        <dbReference type="ChEBI" id="CHEBI:57692"/>
    </cofactor>
</comment>
<organism evidence="6 7">
    <name type="scientific">Rhodomicrobium udaipurense</name>
    <dbReference type="NCBI Taxonomy" id="1202716"/>
    <lineage>
        <taxon>Bacteria</taxon>
        <taxon>Pseudomonadati</taxon>
        <taxon>Pseudomonadota</taxon>
        <taxon>Alphaproteobacteria</taxon>
        <taxon>Hyphomicrobiales</taxon>
        <taxon>Hyphomicrobiaceae</taxon>
        <taxon>Rhodomicrobium</taxon>
    </lineage>
</organism>
<comment type="similarity">
    <text evidence="2">Belongs to the FAD-binding oxidoreductase/transferase type 4 family.</text>
</comment>
<dbReference type="RefSeq" id="WP_081796741.1">
    <property type="nucleotide sequence ID" value="NZ_JAEMUK010000007.1"/>
</dbReference>
<comment type="caution">
    <text evidence="6">The sequence shown here is derived from an EMBL/GenBank/DDBJ whole genome shotgun (WGS) entry which is preliminary data.</text>
</comment>
<evidence type="ECO:0000256" key="2">
    <source>
        <dbReference type="ARBA" id="ARBA00008000"/>
    </source>
</evidence>
<keyword evidence="3" id="KW-0285">Flavoprotein</keyword>
<name>A0A8I1GEZ5_9HYPH</name>
<dbReference type="InterPro" id="IPR016167">
    <property type="entry name" value="FAD-bd_PCMH_sub1"/>
</dbReference>
<protein>
    <submittedName>
        <fullName evidence="6">FAD-binding oxidoreductase</fullName>
    </submittedName>
</protein>
<keyword evidence="4" id="KW-0274">FAD</keyword>
<gene>
    <name evidence="6" type="ORF">JDN41_03390</name>
</gene>
<dbReference type="EMBL" id="JAEMUK010000007">
    <property type="protein sequence ID" value="MBJ7542596.1"/>
    <property type="molecule type" value="Genomic_DNA"/>
</dbReference>
<dbReference type="SUPFAM" id="SSF55103">
    <property type="entry name" value="FAD-linked oxidases, C-terminal domain"/>
    <property type="match status" value="1"/>
</dbReference>